<feature type="binding site" evidence="7">
    <location>
        <position position="337"/>
    </location>
    <ligand>
        <name>N-formimidoyl-L-glutamate</name>
        <dbReference type="ChEBI" id="CHEBI:58928"/>
    </ligand>
</feature>
<dbReference type="InterPro" id="IPR006680">
    <property type="entry name" value="Amidohydro-rel"/>
</dbReference>
<comment type="pathway">
    <text evidence="7">Amino-acid degradation; L-histidine degradation into L-glutamate; N-formimidoyl-L-glutamate from L-histidine: step 3/3.</text>
</comment>
<dbReference type="InterPro" id="IPR005920">
    <property type="entry name" value="HutI"/>
</dbReference>
<evidence type="ECO:0000259" key="8">
    <source>
        <dbReference type="Pfam" id="PF01979"/>
    </source>
</evidence>
<dbReference type="UniPathway" id="UPA00379">
    <property type="reaction ID" value="UER00551"/>
</dbReference>
<evidence type="ECO:0000256" key="3">
    <source>
        <dbReference type="ARBA" id="ARBA00022801"/>
    </source>
</evidence>
<feature type="binding site" evidence="7">
    <location>
        <position position="86"/>
    </location>
    <ligand>
        <name>Zn(2+)</name>
        <dbReference type="ChEBI" id="CHEBI:29105"/>
    </ligand>
</feature>
<feature type="binding site" evidence="7">
    <location>
        <position position="335"/>
    </location>
    <ligand>
        <name>Zn(2+)</name>
        <dbReference type="ChEBI" id="CHEBI:29105"/>
    </ligand>
</feature>
<feature type="binding site" evidence="7">
    <location>
        <position position="339"/>
    </location>
    <ligand>
        <name>N-formimidoyl-L-glutamate</name>
        <dbReference type="ChEBI" id="CHEBI:58928"/>
    </ligand>
</feature>
<feature type="binding site" evidence="7">
    <location>
        <position position="260"/>
    </location>
    <ligand>
        <name>Zn(2+)</name>
        <dbReference type="ChEBI" id="CHEBI:29105"/>
    </ligand>
</feature>
<evidence type="ECO:0000313" key="9">
    <source>
        <dbReference type="EMBL" id="PIQ74809.1"/>
    </source>
</evidence>
<comment type="caution">
    <text evidence="9">The sequence shown here is derived from an EMBL/GenBank/DDBJ whole genome shotgun (WGS) entry which is preliminary data.</text>
</comment>
<dbReference type="AlphaFoldDB" id="A0A2H0KRN5"/>
<keyword evidence="3 7" id="KW-0378">Hydrolase</keyword>
<protein>
    <recommendedName>
        <fullName evidence="1 7">Imidazolonepropionase</fullName>
        <ecNumber evidence="1 7">3.5.2.7</ecNumber>
    </recommendedName>
    <alternativeName>
        <fullName evidence="7">Imidazolone-5-propionate hydrolase</fullName>
    </alternativeName>
</protein>
<dbReference type="GO" id="GO:0019557">
    <property type="term" value="P:L-histidine catabolic process to glutamate and formate"/>
    <property type="evidence" value="ECO:0007669"/>
    <property type="project" value="UniProtKB-UniPathway"/>
</dbReference>
<feature type="binding site" evidence="7">
    <location>
        <position position="263"/>
    </location>
    <ligand>
        <name>4-imidazolone-5-propanoate</name>
        <dbReference type="ChEBI" id="CHEBI:77893"/>
    </ligand>
</feature>
<dbReference type="Gene3D" id="2.30.40.10">
    <property type="entry name" value="Urease, subunit C, domain 1"/>
    <property type="match status" value="1"/>
</dbReference>
<dbReference type="FunFam" id="3.20.20.140:FF:000007">
    <property type="entry name" value="Imidazolonepropionase"/>
    <property type="match status" value="1"/>
</dbReference>
<dbReference type="GO" id="GO:0008270">
    <property type="term" value="F:zinc ion binding"/>
    <property type="evidence" value="ECO:0007669"/>
    <property type="project" value="UniProtKB-UniRule"/>
</dbReference>
<dbReference type="InterPro" id="IPR011059">
    <property type="entry name" value="Metal-dep_hydrolase_composite"/>
</dbReference>
<dbReference type="GO" id="GO:0019556">
    <property type="term" value="P:L-histidine catabolic process to glutamate and formamide"/>
    <property type="evidence" value="ECO:0007669"/>
    <property type="project" value="UniProtKB-UniRule"/>
</dbReference>
<dbReference type="PANTHER" id="PTHR42752:SF1">
    <property type="entry name" value="IMIDAZOLONEPROPIONASE-RELATED"/>
    <property type="match status" value="1"/>
</dbReference>
<sequence length="424" mass="45977">MPRNSADLLIVGASEVLTLGGASHRPRTGAEMNELGIIKDGVVAIKGGLICDIGSLQKIYDKWSAPGIIHAEGRVVMPGFVDCHTHAVFAGSREIDFIKKIVRKSGREISAVPAYLEILKGGGGILETVAKTREASEERLMIYAAFWLNNMLKYGTTTVEIKSGYGLSFEDELKILFAIKKLRGSKMDIVSTFLGAHAFPPEKSREAYLKEIIDHMIPHIHVHELAKYCDVFCEAGAFSVEEAEKIIEIARVWGLKIKLHAGEFNDLGAVELGVKYGAVSIDHLDHISDSAILAMAEAETIGVLLPAVPFHLMTGHYAPARKMIDAGVPIALATDFNPGSAPTFSMQMVIALACRQMQMTPAEAITASTINAAHAIGMEEKVGSLEIGKQADIIILDIDNYLQLPYWFGGNLAREVIKKGVIVS</sequence>
<accession>A0A2H0KRN5</accession>
<dbReference type="GO" id="GO:0005506">
    <property type="term" value="F:iron ion binding"/>
    <property type="evidence" value="ECO:0007669"/>
    <property type="project" value="UniProtKB-UniRule"/>
</dbReference>
<feature type="binding site" evidence="7">
    <location>
        <position position="84"/>
    </location>
    <ligand>
        <name>Zn(2+)</name>
        <dbReference type="ChEBI" id="CHEBI:29105"/>
    </ligand>
</feature>
<comment type="function">
    <text evidence="7">Catalyzes the hydrolytic cleavage of the carbon-nitrogen bond in imidazolone-5-propanoate to yield N-formimidoyl-L-glutamate. It is the third step in the universal histidine degradation pathway.</text>
</comment>
<evidence type="ECO:0000313" key="10">
    <source>
        <dbReference type="Proteomes" id="UP000231550"/>
    </source>
</evidence>
<dbReference type="Gene3D" id="3.20.20.140">
    <property type="entry name" value="Metal-dependent hydrolases"/>
    <property type="match status" value="1"/>
</dbReference>
<dbReference type="InterPro" id="IPR032466">
    <property type="entry name" value="Metal_Hydrolase"/>
</dbReference>
<feature type="binding site" evidence="7">
    <location>
        <position position="165"/>
    </location>
    <ligand>
        <name>4-imidazolone-5-propanoate</name>
        <dbReference type="ChEBI" id="CHEBI:77893"/>
    </ligand>
</feature>
<dbReference type="CDD" id="cd01296">
    <property type="entry name" value="Imidazolone-5PH"/>
    <property type="match status" value="1"/>
</dbReference>
<keyword evidence="5 7" id="KW-0862">Zinc</keyword>
<evidence type="ECO:0000256" key="1">
    <source>
        <dbReference type="ARBA" id="ARBA00012864"/>
    </source>
</evidence>
<feature type="binding site" evidence="7">
    <location>
        <position position="165"/>
    </location>
    <ligand>
        <name>N-formimidoyl-L-glutamate</name>
        <dbReference type="ChEBI" id="CHEBI:58928"/>
    </ligand>
</feature>
<dbReference type="PANTHER" id="PTHR42752">
    <property type="entry name" value="IMIDAZOLONEPROPIONASE"/>
    <property type="match status" value="1"/>
</dbReference>
<dbReference type="Proteomes" id="UP000231550">
    <property type="component" value="Unassembled WGS sequence"/>
</dbReference>
<evidence type="ECO:0000256" key="6">
    <source>
        <dbReference type="ARBA" id="ARBA00023004"/>
    </source>
</evidence>
<dbReference type="Pfam" id="PF01979">
    <property type="entry name" value="Amidohydro_1"/>
    <property type="match status" value="1"/>
</dbReference>
<keyword evidence="2 7" id="KW-0479">Metal-binding</keyword>
<feature type="binding site" evidence="7">
    <location>
        <position position="93"/>
    </location>
    <ligand>
        <name>4-imidazolone-5-propanoate</name>
        <dbReference type="ChEBI" id="CHEBI:77893"/>
    </ligand>
</feature>
<dbReference type="HAMAP" id="MF_00372">
    <property type="entry name" value="HutI"/>
    <property type="match status" value="1"/>
</dbReference>
<keyword evidence="6 7" id="KW-0408">Iron</keyword>
<feature type="binding site" evidence="7">
    <location>
        <position position="197"/>
    </location>
    <ligand>
        <name>4-imidazolone-5-propanoate</name>
        <dbReference type="ChEBI" id="CHEBI:77893"/>
    </ligand>
</feature>
<proteinExistence type="inferred from homology"/>
<dbReference type="EC" id="3.5.2.7" evidence="1 7"/>
<evidence type="ECO:0000256" key="4">
    <source>
        <dbReference type="ARBA" id="ARBA00022808"/>
    </source>
</evidence>
<dbReference type="SUPFAM" id="SSF51338">
    <property type="entry name" value="Composite domain of metallo-dependent hydrolases"/>
    <property type="match status" value="1"/>
</dbReference>
<keyword evidence="4 7" id="KW-0369">Histidine metabolism</keyword>
<dbReference type="SUPFAM" id="SSF51556">
    <property type="entry name" value="Metallo-dependent hydrolases"/>
    <property type="match status" value="1"/>
</dbReference>
<evidence type="ECO:0000256" key="5">
    <source>
        <dbReference type="ARBA" id="ARBA00022833"/>
    </source>
</evidence>
<dbReference type="EMBL" id="PCVN01000001">
    <property type="protein sequence ID" value="PIQ74809.1"/>
    <property type="molecule type" value="Genomic_DNA"/>
</dbReference>
<dbReference type="NCBIfam" id="TIGR01224">
    <property type="entry name" value="hutI"/>
    <property type="match status" value="1"/>
</dbReference>
<comment type="catalytic activity">
    <reaction evidence="7">
        <text>4-imidazolone-5-propanoate + H2O = N-formimidoyl-L-glutamate</text>
        <dbReference type="Rhea" id="RHEA:23660"/>
        <dbReference type="ChEBI" id="CHEBI:15377"/>
        <dbReference type="ChEBI" id="CHEBI:58928"/>
        <dbReference type="ChEBI" id="CHEBI:77893"/>
        <dbReference type="EC" id="3.5.2.7"/>
    </reaction>
</comment>
<organism evidence="9 10">
    <name type="scientific">Candidatus Portnoybacteria bacterium CG11_big_fil_rev_8_21_14_0_20_44_10</name>
    <dbReference type="NCBI Taxonomy" id="1974818"/>
    <lineage>
        <taxon>Bacteria</taxon>
        <taxon>Candidatus Portnoyibacteriota</taxon>
    </lineage>
</organism>
<comment type="subcellular location">
    <subcellularLocation>
        <location evidence="7">Cytoplasm</location>
    </subcellularLocation>
</comment>
<keyword evidence="7" id="KW-0963">Cytoplasm</keyword>
<comment type="similarity">
    <text evidence="7">Belongs to the metallo-dependent hydrolases superfamily. HutI family.</text>
</comment>
<gene>
    <name evidence="7" type="primary">hutI</name>
    <name evidence="9" type="ORF">COV85_00010</name>
</gene>
<feature type="domain" description="Amidohydrolase-related" evidence="8">
    <location>
        <begin position="75"/>
        <end position="418"/>
    </location>
</feature>
<feature type="binding site" evidence="7">
    <location>
        <position position="86"/>
    </location>
    <ligand>
        <name>Fe(3+)</name>
        <dbReference type="ChEBI" id="CHEBI:29034"/>
    </ligand>
</feature>
<feature type="binding site" evidence="7">
    <location>
        <position position="340"/>
    </location>
    <ligand>
        <name>4-imidazolone-5-propanoate</name>
        <dbReference type="ChEBI" id="CHEBI:77893"/>
    </ligand>
</feature>
<comment type="cofactor">
    <cofactor evidence="7">
        <name>Zn(2+)</name>
        <dbReference type="ChEBI" id="CHEBI:29105"/>
    </cofactor>
    <cofactor evidence="7">
        <name>Fe(3+)</name>
        <dbReference type="ChEBI" id="CHEBI:29034"/>
    </cofactor>
    <text evidence="7">Binds 1 zinc or iron ion per subunit.</text>
</comment>
<dbReference type="GO" id="GO:0050480">
    <property type="term" value="F:imidazolonepropionase activity"/>
    <property type="evidence" value="ECO:0007669"/>
    <property type="project" value="UniProtKB-UniRule"/>
</dbReference>
<feature type="binding site" evidence="7">
    <location>
        <position position="260"/>
    </location>
    <ligand>
        <name>Fe(3+)</name>
        <dbReference type="ChEBI" id="CHEBI:29034"/>
    </ligand>
</feature>
<evidence type="ECO:0000256" key="7">
    <source>
        <dbReference type="HAMAP-Rule" id="MF_00372"/>
    </source>
</evidence>
<dbReference type="GO" id="GO:0005737">
    <property type="term" value="C:cytoplasm"/>
    <property type="evidence" value="ECO:0007669"/>
    <property type="project" value="UniProtKB-SubCell"/>
</dbReference>
<evidence type="ECO:0000256" key="2">
    <source>
        <dbReference type="ARBA" id="ARBA00022723"/>
    </source>
</evidence>
<feature type="binding site" evidence="7">
    <location>
        <position position="84"/>
    </location>
    <ligand>
        <name>Fe(3+)</name>
        <dbReference type="ChEBI" id="CHEBI:29034"/>
    </ligand>
</feature>
<reference evidence="9 10" key="1">
    <citation type="submission" date="2017-09" db="EMBL/GenBank/DDBJ databases">
        <title>Depth-based differentiation of microbial function through sediment-hosted aquifers and enrichment of novel symbionts in the deep terrestrial subsurface.</title>
        <authorList>
            <person name="Probst A.J."/>
            <person name="Ladd B."/>
            <person name="Jarett J.K."/>
            <person name="Geller-Mcgrath D.E."/>
            <person name="Sieber C.M."/>
            <person name="Emerson J.B."/>
            <person name="Anantharaman K."/>
            <person name="Thomas B.C."/>
            <person name="Malmstrom R."/>
            <person name="Stieglmeier M."/>
            <person name="Klingl A."/>
            <person name="Woyke T."/>
            <person name="Ryan C.M."/>
            <person name="Banfield J.F."/>
        </authorList>
    </citation>
    <scope>NUCLEOTIDE SEQUENCE [LARGE SCALE GENOMIC DNA]</scope>
    <source>
        <strain evidence="9">CG11_big_fil_rev_8_21_14_0_20_44_10</strain>
    </source>
</reference>
<name>A0A2H0KRN5_9BACT</name>
<feature type="binding site" evidence="7">
    <location>
        <position position="335"/>
    </location>
    <ligand>
        <name>Fe(3+)</name>
        <dbReference type="ChEBI" id="CHEBI:29034"/>
    </ligand>
</feature>